<reference evidence="10" key="1">
    <citation type="journal article" date="2019" name="Int. J. Syst. Evol. Microbiol.">
        <title>The Global Catalogue of Microorganisms (GCM) 10K type strain sequencing project: providing services to taxonomists for standard genome sequencing and annotation.</title>
        <authorList>
            <consortium name="The Broad Institute Genomics Platform"/>
            <consortium name="The Broad Institute Genome Sequencing Center for Infectious Disease"/>
            <person name="Wu L."/>
            <person name="Ma J."/>
        </authorList>
    </citation>
    <scope>NUCLEOTIDE SEQUENCE [LARGE SCALE GENOMIC DNA]</scope>
    <source>
        <strain evidence="10">SHR3</strain>
    </source>
</reference>
<organism evidence="9 10">
    <name type="scientific">Thauera sinica</name>
    <dbReference type="NCBI Taxonomy" id="2665146"/>
    <lineage>
        <taxon>Bacteria</taxon>
        <taxon>Pseudomonadati</taxon>
        <taxon>Pseudomonadota</taxon>
        <taxon>Betaproteobacteria</taxon>
        <taxon>Rhodocyclales</taxon>
        <taxon>Zoogloeaceae</taxon>
        <taxon>Thauera</taxon>
    </lineage>
</organism>
<dbReference type="PANTHER" id="PTHR30532">
    <property type="entry name" value="IRON III DICITRATE-BINDING PERIPLASMIC PROTEIN"/>
    <property type="match status" value="1"/>
</dbReference>
<evidence type="ECO:0000256" key="4">
    <source>
        <dbReference type="ARBA" id="ARBA00022496"/>
    </source>
</evidence>
<feature type="compositionally biased region" description="Low complexity" evidence="6">
    <location>
        <begin position="226"/>
        <end position="241"/>
    </location>
</feature>
<proteinExistence type="inferred from homology"/>
<keyword evidence="4" id="KW-0406">Ion transport</keyword>
<evidence type="ECO:0000313" key="9">
    <source>
        <dbReference type="EMBL" id="MFC5768636.1"/>
    </source>
</evidence>
<feature type="signal peptide" evidence="7">
    <location>
        <begin position="1"/>
        <end position="17"/>
    </location>
</feature>
<sequence length="344" mass="36523">MAGLALVAGISAGAARAAPADAVPARVFQHAQGEAVIEQIPRRVAVLDLGVLDILQAIGAEAAVAGVPGLEEKYWPEHLKRFNVSAYAPVGDLFEPDMEALKRLKPDLIIVGSRTAGKLEALGAIAPTLDMTVEDAAFMPSVTHNILTLGRILDRERQAGAVAEKLLGQVRRLRGKAAKAGSGLLLFGFGDSLSVQYPQTRFGVVYELLGLPPSVSAAEAPPPYIPRRASGPGPAPGSPEARAAEARMAAEMKKWAEEEAQRIDGVLQREPDWLLVIDRSAAFGERTDAGAILAANGTVTRSKAWQARRVVHLDGRDWYLAAGGPAMLEKTLDQFARALASRNP</sequence>
<dbReference type="RefSeq" id="WP_385961065.1">
    <property type="nucleotide sequence ID" value="NZ_JBHSOG010000011.1"/>
</dbReference>
<evidence type="ECO:0000256" key="2">
    <source>
        <dbReference type="ARBA" id="ARBA00008814"/>
    </source>
</evidence>
<dbReference type="PROSITE" id="PS50983">
    <property type="entry name" value="FE_B12_PBP"/>
    <property type="match status" value="1"/>
</dbReference>
<dbReference type="SUPFAM" id="SSF53807">
    <property type="entry name" value="Helical backbone' metal receptor"/>
    <property type="match status" value="2"/>
</dbReference>
<evidence type="ECO:0000256" key="6">
    <source>
        <dbReference type="SAM" id="MobiDB-lite"/>
    </source>
</evidence>
<comment type="subcellular location">
    <subcellularLocation>
        <location evidence="1">Cell envelope</location>
    </subcellularLocation>
</comment>
<dbReference type="PANTHER" id="PTHR30532:SF28">
    <property type="entry name" value="PETROBACTIN-BINDING PROTEIN YCLQ"/>
    <property type="match status" value="1"/>
</dbReference>
<evidence type="ECO:0000256" key="5">
    <source>
        <dbReference type="ARBA" id="ARBA00022729"/>
    </source>
</evidence>
<dbReference type="InterPro" id="IPR051313">
    <property type="entry name" value="Bact_iron-sidero_bind"/>
</dbReference>
<dbReference type="Pfam" id="PF01497">
    <property type="entry name" value="Peripla_BP_2"/>
    <property type="match status" value="1"/>
</dbReference>
<evidence type="ECO:0000256" key="3">
    <source>
        <dbReference type="ARBA" id="ARBA00022448"/>
    </source>
</evidence>
<keyword evidence="4" id="KW-0410">Iron transport</keyword>
<accession>A0ABW1ANA1</accession>
<keyword evidence="10" id="KW-1185">Reference proteome</keyword>
<comment type="similarity">
    <text evidence="2">Belongs to the bacterial solute-binding protein 8 family.</text>
</comment>
<dbReference type="InterPro" id="IPR002491">
    <property type="entry name" value="ABC_transptr_periplasmic_BD"/>
</dbReference>
<dbReference type="Gene3D" id="3.40.50.1980">
    <property type="entry name" value="Nitrogenase molybdenum iron protein domain"/>
    <property type="match status" value="2"/>
</dbReference>
<feature type="region of interest" description="Disordered" evidence="6">
    <location>
        <begin position="222"/>
        <end position="243"/>
    </location>
</feature>
<feature type="chain" id="PRO_5045771333" evidence="7">
    <location>
        <begin position="18"/>
        <end position="344"/>
    </location>
</feature>
<evidence type="ECO:0000256" key="7">
    <source>
        <dbReference type="SAM" id="SignalP"/>
    </source>
</evidence>
<gene>
    <name evidence="9" type="ORF">ACFPTN_04560</name>
</gene>
<keyword evidence="3" id="KW-0813">Transport</keyword>
<keyword evidence="4" id="KW-0408">Iron</keyword>
<dbReference type="EMBL" id="JBHSOG010000011">
    <property type="protein sequence ID" value="MFC5768636.1"/>
    <property type="molecule type" value="Genomic_DNA"/>
</dbReference>
<evidence type="ECO:0000259" key="8">
    <source>
        <dbReference type="PROSITE" id="PS50983"/>
    </source>
</evidence>
<protein>
    <submittedName>
        <fullName evidence="9">ABC transporter substrate-binding protein</fullName>
    </submittedName>
</protein>
<dbReference type="Proteomes" id="UP001595974">
    <property type="component" value="Unassembled WGS sequence"/>
</dbReference>
<feature type="domain" description="Fe/B12 periplasmic-binding" evidence="8">
    <location>
        <begin position="43"/>
        <end position="343"/>
    </location>
</feature>
<name>A0ABW1ANA1_9RHOO</name>
<keyword evidence="5 7" id="KW-0732">Signal</keyword>
<evidence type="ECO:0000256" key="1">
    <source>
        <dbReference type="ARBA" id="ARBA00004196"/>
    </source>
</evidence>
<comment type="caution">
    <text evidence="9">The sequence shown here is derived from an EMBL/GenBank/DDBJ whole genome shotgun (WGS) entry which is preliminary data.</text>
</comment>
<evidence type="ECO:0000313" key="10">
    <source>
        <dbReference type="Proteomes" id="UP001595974"/>
    </source>
</evidence>